<evidence type="ECO:0000256" key="3">
    <source>
        <dbReference type="ARBA" id="ARBA00023125"/>
    </source>
</evidence>
<dbReference type="Pfam" id="PF00126">
    <property type="entry name" value="HTH_1"/>
    <property type="match status" value="1"/>
</dbReference>
<dbReference type="GO" id="GO:0043565">
    <property type="term" value="F:sequence-specific DNA binding"/>
    <property type="evidence" value="ECO:0007669"/>
    <property type="project" value="TreeGrafter"/>
</dbReference>
<sequence>MRRTPSTQALRALESFARLGTVWQAAEDLHLTKSAVTHQLRLLERDLGFPMLNRAGARLELTPLGRGFARDIRKALDLISAAAARSGTQGVSGEMTLSCPPGIASNWLCTFIDGFAQAYPDVILNITTPRRLNDVSNPEADVFIAFGREFPGDVDVELLQRIDFTPVCSPAYLNRHDGFADLRSLQKATLLHLDAINEWVDWMRLVGMGPETAQHGIRFTDMNLVYSAALAGQGVALGDEFVCGEALARGALVRPFDVSLPTESAYYLVTPSDRAENSVVATFLGWLRGALRNRYAE</sequence>
<dbReference type="InterPro" id="IPR036388">
    <property type="entry name" value="WH-like_DNA-bd_sf"/>
</dbReference>
<dbReference type="EMBL" id="CP060436">
    <property type="protein sequence ID" value="QPM90292.1"/>
    <property type="molecule type" value="Genomic_DNA"/>
</dbReference>
<keyword evidence="6" id="KW-1185">Reference proteome</keyword>
<dbReference type="Proteomes" id="UP000283786">
    <property type="component" value="Chromosome"/>
</dbReference>
<dbReference type="KEGG" id="palw:PSAL_015270"/>
<dbReference type="GO" id="GO:0003700">
    <property type="term" value="F:DNA-binding transcription factor activity"/>
    <property type="evidence" value="ECO:0007669"/>
    <property type="project" value="InterPro"/>
</dbReference>
<dbReference type="AlphaFoldDB" id="A0A418SHM9"/>
<dbReference type="InterPro" id="IPR005119">
    <property type="entry name" value="LysR_subst-bd"/>
</dbReference>
<accession>A0A418SHM9</accession>
<dbReference type="PROSITE" id="PS50931">
    <property type="entry name" value="HTH_LYSR"/>
    <property type="match status" value="1"/>
</dbReference>
<evidence type="ECO:0000256" key="1">
    <source>
        <dbReference type="ARBA" id="ARBA00009437"/>
    </source>
</evidence>
<comment type="similarity">
    <text evidence="1">Belongs to the LysR transcriptional regulatory family.</text>
</comment>
<evidence type="ECO:0000256" key="4">
    <source>
        <dbReference type="ARBA" id="ARBA00023163"/>
    </source>
</evidence>
<keyword evidence="2" id="KW-0805">Transcription regulation</keyword>
<dbReference type="OrthoDB" id="7328368at2"/>
<dbReference type="GO" id="GO:0006351">
    <property type="term" value="P:DNA-templated transcription"/>
    <property type="evidence" value="ECO:0007669"/>
    <property type="project" value="TreeGrafter"/>
</dbReference>
<dbReference type="PANTHER" id="PTHR30537:SF74">
    <property type="entry name" value="HTH-TYPE TRANSCRIPTIONAL REGULATOR TRPI"/>
    <property type="match status" value="1"/>
</dbReference>
<evidence type="ECO:0000313" key="5">
    <source>
        <dbReference type="EMBL" id="QPM90292.1"/>
    </source>
</evidence>
<dbReference type="PANTHER" id="PTHR30537">
    <property type="entry name" value="HTH-TYPE TRANSCRIPTIONAL REGULATOR"/>
    <property type="match status" value="1"/>
</dbReference>
<keyword evidence="4" id="KW-0804">Transcription</keyword>
<organism evidence="5 6">
    <name type="scientific">Pseudooceanicola algae</name>
    <dbReference type="NCBI Taxonomy" id="1537215"/>
    <lineage>
        <taxon>Bacteria</taxon>
        <taxon>Pseudomonadati</taxon>
        <taxon>Pseudomonadota</taxon>
        <taxon>Alphaproteobacteria</taxon>
        <taxon>Rhodobacterales</taxon>
        <taxon>Paracoccaceae</taxon>
        <taxon>Pseudooceanicola</taxon>
    </lineage>
</organism>
<dbReference type="InterPro" id="IPR000847">
    <property type="entry name" value="LysR_HTH_N"/>
</dbReference>
<dbReference type="Gene3D" id="3.40.190.10">
    <property type="entry name" value="Periplasmic binding protein-like II"/>
    <property type="match status" value="2"/>
</dbReference>
<reference evidence="5 6" key="1">
    <citation type="submission" date="2020-08" db="EMBL/GenBank/DDBJ databases">
        <title>Genome sequence of Rhodobacteraceae bacterium Lw-13e.</title>
        <authorList>
            <person name="Poehlein A."/>
            <person name="Wolter L."/>
            <person name="Daniel R."/>
            <person name="Brinkhoff T."/>
        </authorList>
    </citation>
    <scope>NUCLEOTIDE SEQUENCE [LARGE SCALE GENOMIC DNA]</scope>
    <source>
        <strain evidence="5 6">Lw-13e</strain>
    </source>
</reference>
<name>A0A418SHM9_9RHOB</name>
<dbReference type="InterPro" id="IPR036390">
    <property type="entry name" value="WH_DNA-bd_sf"/>
</dbReference>
<protein>
    <submittedName>
        <fullName evidence="5">Glycine cleavage system transcriptional activator</fullName>
    </submittedName>
</protein>
<dbReference type="SUPFAM" id="SSF46785">
    <property type="entry name" value="Winged helix' DNA-binding domain"/>
    <property type="match status" value="1"/>
</dbReference>
<dbReference type="Gene3D" id="1.10.10.10">
    <property type="entry name" value="Winged helix-like DNA-binding domain superfamily/Winged helix DNA-binding domain"/>
    <property type="match status" value="1"/>
</dbReference>
<evidence type="ECO:0000313" key="6">
    <source>
        <dbReference type="Proteomes" id="UP000283786"/>
    </source>
</evidence>
<gene>
    <name evidence="5" type="primary">gcvA_2</name>
    <name evidence="5" type="ORF">PSAL_015270</name>
</gene>
<evidence type="ECO:0000256" key="2">
    <source>
        <dbReference type="ARBA" id="ARBA00023015"/>
    </source>
</evidence>
<dbReference type="SUPFAM" id="SSF53850">
    <property type="entry name" value="Periplasmic binding protein-like II"/>
    <property type="match status" value="1"/>
</dbReference>
<proteinExistence type="inferred from homology"/>
<dbReference type="CDD" id="cd08432">
    <property type="entry name" value="PBP2_GcdR_TrpI_HvrB_AmpR_like"/>
    <property type="match status" value="1"/>
</dbReference>
<dbReference type="InterPro" id="IPR058163">
    <property type="entry name" value="LysR-type_TF_proteobact-type"/>
</dbReference>
<dbReference type="RefSeq" id="WP_119838783.1">
    <property type="nucleotide sequence ID" value="NZ_CP060436.1"/>
</dbReference>
<dbReference type="Pfam" id="PF03466">
    <property type="entry name" value="LysR_substrate"/>
    <property type="match status" value="1"/>
</dbReference>
<keyword evidence="3" id="KW-0238">DNA-binding</keyword>